<accession>A0A6A5UM72</accession>
<feature type="signal peptide" evidence="2">
    <location>
        <begin position="1"/>
        <end position="23"/>
    </location>
</feature>
<feature type="region of interest" description="Disordered" evidence="1">
    <location>
        <begin position="66"/>
        <end position="85"/>
    </location>
</feature>
<reference evidence="3" key="1">
    <citation type="journal article" date="2020" name="Stud. Mycol.">
        <title>101 Dothideomycetes genomes: a test case for predicting lifestyles and emergence of pathogens.</title>
        <authorList>
            <person name="Haridas S."/>
            <person name="Albert R."/>
            <person name="Binder M."/>
            <person name="Bloem J."/>
            <person name="Labutti K."/>
            <person name="Salamov A."/>
            <person name="Andreopoulos B."/>
            <person name="Baker S."/>
            <person name="Barry K."/>
            <person name="Bills G."/>
            <person name="Bluhm B."/>
            <person name="Cannon C."/>
            <person name="Castanera R."/>
            <person name="Culley D."/>
            <person name="Daum C."/>
            <person name="Ezra D."/>
            <person name="Gonzalez J."/>
            <person name="Henrissat B."/>
            <person name="Kuo A."/>
            <person name="Liang C."/>
            <person name="Lipzen A."/>
            <person name="Lutzoni F."/>
            <person name="Magnuson J."/>
            <person name="Mondo S."/>
            <person name="Nolan M."/>
            <person name="Ohm R."/>
            <person name="Pangilinan J."/>
            <person name="Park H.-J."/>
            <person name="Ramirez L."/>
            <person name="Alfaro M."/>
            <person name="Sun H."/>
            <person name="Tritt A."/>
            <person name="Yoshinaga Y."/>
            <person name="Zwiers L.-H."/>
            <person name="Turgeon B."/>
            <person name="Goodwin S."/>
            <person name="Spatafora J."/>
            <person name="Crous P."/>
            <person name="Grigoriev I."/>
        </authorList>
    </citation>
    <scope>NUCLEOTIDE SEQUENCE</scope>
    <source>
        <strain evidence="3">CBS 107.79</strain>
    </source>
</reference>
<keyword evidence="4" id="KW-1185">Reference proteome</keyword>
<dbReference type="EMBL" id="ML976762">
    <property type="protein sequence ID" value="KAF1965460.1"/>
    <property type="molecule type" value="Genomic_DNA"/>
</dbReference>
<sequence>MQPLFFLTLILPAFAFPAHQARATNTTCEPQQTARLVDGIQRNINYQMDELKSLKTLQYLALTSPTASNTTSNTTSPSSSKSKTNTTTTIFFAQKSTVATLQQQSISARQSNQDLAQKMQSPSALQRGLAQVAVSQNSAKVALRQVRAGDKGMLGEMVKAVEEGVRLNGENLRVAGEGRCGV</sequence>
<dbReference type="Proteomes" id="UP000800036">
    <property type="component" value="Unassembled WGS sequence"/>
</dbReference>
<gene>
    <name evidence="3" type="ORF">BU23DRAFT_574908</name>
</gene>
<feature type="chain" id="PRO_5025380846" description="Cell wall protein" evidence="2">
    <location>
        <begin position="24"/>
        <end position="182"/>
    </location>
</feature>
<evidence type="ECO:0000256" key="2">
    <source>
        <dbReference type="SAM" id="SignalP"/>
    </source>
</evidence>
<dbReference type="AlphaFoldDB" id="A0A6A5UM72"/>
<proteinExistence type="predicted"/>
<keyword evidence="2" id="KW-0732">Signal</keyword>
<evidence type="ECO:0008006" key="5">
    <source>
        <dbReference type="Google" id="ProtNLM"/>
    </source>
</evidence>
<name>A0A6A5UM72_9PLEO</name>
<dbReference type="OrthoDB" id="3638982at2759"/>
<protein>
    <recommendedName>
        <fullName evidence="5">Cell wall protein</fullName>
    </recommendedName>
</protein>
<evidence type="ECO:0000256" key="1">
    <source>
        <dbReference type="SAM" id="MobiDB-lite"/>
    </source>
</evidence>
<organism evidence="3 4">
    <name type="scientific">Bimuria novae-zelandiae CBS 107.79</name>
    <dbReference type="NCBI Taxonomy" id="1447943"/>
    <lineage>
        <taxon>Eukaryota</taxon>
        <taxon>Fungi</taxon>
        <taxon>Dikarya</taxon>
        <taxon>Ascomycota</taxon>
        <taxon>Pezizomycotina</taxon>
        <taxon>Dothideomycetes</taxon>
        <taxon>Pleosporomycetidae</taxon>
        <taxon>Pleosporales</taxon>
        <taxon>Massarineae</taxon>
        <taxon>Didymosphaeriaceae</taxon>
        <taxon>Bimuria</taxon>
    </lineage>
</organism>
<evidence type="ECO:0000313" key="3">
    <source>
        <dbReference type="EMBL" id="KAF1965460.1"/>
    </source>
</evidence>
<evidence type="ECO:0000313" key="4">
    <source>
        <dbReference type="Proteomes" id="UP000800036"/>
    </source>
</evidence>